<evidence type="ECO:0000313" key="1">
    <source>
        <dbReference type="EMBL" id="SHE98206.1"/>
    </source>
</evidence>
<keyword evidence="2" id="KW-1185">Reference proteome</keyword>
<comment type="caution">
    <text evidence="1">The sequence shown here is derived from an EMBL/GenBank/DDBJ whole genome shotgun (WGS) entry which is preliminary data.</text>
</comment>
<organism evidence="1 2">
    <name type="scientific">Marinitoga hydrogenitolerans (strain DSM 16785 / JCM 12826 / AT1271)</name>
    <dbReference type="NCBI Taxonomy" id="1122195"/>
    <lineage>
        <taxon>Bacteria</taxon>
        <taxon>Thermotogati</taxon>
        <taxon>Thermotogota</taxon>
        <taxon>Thermotogae</taxon>
        <taxon>Petrotogales</taxon>
        <taxon>Petrotogaceae</taxon>
        <taxon>Marinitoga</taxon>
    </lineage>
</organism>
<feature type="non-terminal residue" evidence="1">
    <location>
        <position position="1"/>
    </location>
</feature>
<reference evidence="1" key="1">
    <citation type="submission" date="2016-11" db="EMBL/GenBank/DDBJ databases">
        <authorList>
            <person name="Varghese N."/>
            <person name="Submissions S."/>
        </authorList>
    </citation>
    <scope>NUCLEOTIDE SEQUENCE [LARGE SCALE GENOMIC DNA]</scope>
    <source>
        <strain evidence="1">DSM 16785</strain>
    </source>
</reference>
<protein>
    <submittedName>
        <fullName evidence="1">Uncharacterized protein</fullName>
    </submittedName>
</protein>
<dbReference type="Proteomes" id="UP000184334">
    <property type="component" value="Unassembled WGS sequence"/>
</dbReference>
<proteinExistence type="predicted"/>
<dbReference type="AlphaFoldDB" id="A0A1M4XXZ2"/>
<gene>
    <name evidence="1" type="ORF">SAMN02745164_01537</name>
</gene>
<sequence length="48" mass="5595">HFPASEKLYSSLEIFFKRTSLRGMLSKTILPEVKLKNKQKINTEKDAQ</sequence>
<name>A0A1M4XXZ2_MARH1</name>
<dbReference type="EMBL" id="FQUI01000026">
    <property type="protein sequence ID" value="SHE98206.1"/>
    <property type="molecule type" value="Genomic_DNA"/>
</dbReference>
<accession>A0A1M4XXZ2</accession>
<evidence type="ECO:0000313" key="2">
    <source>
        <dbReference type="Proteomes" id="UP000184334"/>
    </source>
</evidence>